<dbReference type="Gene3D" id="1.25.10.10">
    <property type="entry name" value="Leucine-rich Repeat Variant"/>
    <property type="match status" value="2"/>
</dbReference>
<dbReference type="InterPro" id="IPR026825">
    <property type="entry name" value="Vac14"/>
</dbReference>
<comment type="similarity">
    <text evidence="3">Belongs to the VAC14 family.</text>
</comment>
<dbReference type="GO" id="GO:0010008">
    <property type="term" value="C:endosome membrane"/>
    <property type="evidence" value="ECO:0007669"/>
    <property type="project" value="UniProtKB-SubCell"/>
</dbReference>
<dbReference type="GO" id="GO:0070772">
    <property type="term" value="C:PAS complex"/>
    <property type="evidence" value="ECO:0007669"/>
    <property type="project" value="InterPro"/>
</dbReference>
<evidence type="ECO:0000256" key="3">
    <source>
        <dbReference type="ARBA" id="ARBA00010225"/>
    </source>
</evidence>
<dbReference type="Pfam" id="PF12755">
    <property type="entry name" value="Vac14_Fab1_bd"/>
    <property type="match status" value="1"/>
</dbReference>
<dbReference type="SUPFAM" id="SSF48371">
    <property type="entry name" value="ARM repeat"/>
    <property type="match status" value="1"/>
</dbReference>
<evidence type="ECO:0000256" key="10">
    <source>
        <dbReference type="ARBA" id="ARBA00045654"/>
    </source>
</evidence>
<reference evidence="14 16" key="2">
    <citation type="journal article" date="2013" name="Nature">
        <title>Insights into bilaterian evolution from three spiralian genomes.</title>
        <authorList>
            <person name="Simakov O."/>
            <person name="Marletaz F."/>
            <person name="Cho S.J."/>
            <person name="Edsinger-Gonzales E."/>
            <person name="Havlak P."/>
            <person name="Hellsten U."/>
            <person name="Kuo D.H."/>
            <person name="Larsson T."/>
            <person name="Lv J."/>
            <person name="Arendt D."/>
            <person name="Savage R."/>
            <person name="Osoegawa K."/>
            <person name="de Jong P."/>
            <person name="Grimwood J."/>
            <person name="Chapman J.A."/>
            <person name="Shapiro H."/>
            <person name="Aerts A."/>
            <person name="Otillar R.P."/>
            <person name="Terry A.Y."/>
            <person name="Boore J.L."/>
            <person name="Grigoriev I.V."/>
            <person name="Lindberg D.R."/>
            <person name="Seaver E.C."/>
            <person name="Weisblat D.A."/>
            <person name="Putnam N.H."/>
            <person name="Rokhsar D.S."/>
        </authorList>
    </citation>
    <scope>NUCLEOTIDE SEQUENCE</scope>
    <source>
        <strain evidence="14 16">I ESC-2004</strain>
    </source>
</reference>
<evidence type="ECO:0000256" key="6">
    <source>
        <dbReference type="ARBA" id="ARBA00022753"/>
    </source>
</evidence>
<dbReference type="Proteomes" id="UP000014760">
    <property type="component" value="Unassembled WGS sequence"/>
</dbReference>
<accession>R7UP93</accession>
<feature type="region of interest" description="Disordered" evidence="12">
    <location>
        <begin position="331"/>
        <end position="366"/>
    </location>
</feature>
<evidence type="ECO:0000313" key="15">
    <source>
        <dbReference type="EnsemblMetazoa" id="CapteP167776"/>
    </source>
</evidence>
<keyword evidence="9" id="KW-0472">Membrane</keyword>
<evidence type="ECO:0000256" key="12">
    <source>
        <dbReference type="SAM" id="MobiDB-lite"/>
    </source>
</evidence>
<evidence type="ECO:0000313" key="14">
    <source>
        <dbReference type="EMBL" id="ELU08010.1"/>
    </source>
</evidence>
<dbReference type="OrthoDB" id="5574975at2759"/>
<dbReference type="InterPro" id="IPR011989">
    <property type="entry name" value="ARM-like"/>
</dbReference>
<gene>
    <name evidence="14" type="ORF">CAPTEDRAFT_167776</name>
</gene>
<evidence type="ECO:0000256" key="4">
    <source>
        <dbReference type="ARBA" id="ARBA00013840"/>
    </source>
</evidence>
<evidence type="ECO:0000259" key="13">
    <source>
        <dbReference type="Pfam" id="PF11916"/>
    </source>
</evidence>
<keyword evidence="16" id="KW-1185">Reference proteome</keyword>
<sequence>MNDKDYAPLSVSCVRSLTDKLYEKRKVAALEIERMVKEFIMHNNSTQIKKILKVLGQDFTLGQNPNARKGGLIGLAATAIALGKEANNYVPELVKPVLTCFSDSDSRVRYYGCEALYNIVKVTRGSVLPYFNDIFDGLSKLASDPDQNVRSGSELLCRLMKDIVTESCAFDLVAFIPLLRERIYTINPFARQFIVSWVVTLHDVPDIDMLVFLPEILDGLFQILGDQNAEIRKMCEVALGEFLKMIERSPQRLKYPAMVNILITHSQSQDNVIKFTAITWLKEFVAQSGRVMLPFTSGILTAILPCLSYSDECRNIREAAKATDSSLRDIIGPLDDLSDPEEVKGEKLTEKNKNEDREKSKEDTRSLPPFLMSHFPDFLNSNRCSDVLDQTSVVRVLMQQLVHDAMQTRIASLRWIYHLLIKTPNKMFAHVGELFPLLLKTLSDPSDEVVLLDLEVLAEVSSNPTGLSFPPMESNLIVLPSGERVAVQLTEGMNAYFTQFMLSLLKLFSTDHLLLEERGSFIIRQLCLLLKAEDIYRCCSNVLQHEEDTRFAAHMIQSLNNILLTSTELFELRSQLKDLKTKESCSLFCCLYESWCHNSVATVGLCFLTQNYKHACDLLALFGELEVTVDFLCEIDKLVQLIESPIFTFLRLQLLEAHKNIYLVKSLYGLLMVLPQSDAFRTLQHRLQCVPSMHLTSLDDRPVLLEESRPFVTEIIEFDRLLSLFRKVQAKHRLFRRQPRSIDKK</sequence>
<dbReference type="GO" id="GO:0006661">
    <property type="term" value="P:phosphatidylinositol biosynthetic process"/>
    <property type="evidence" value="ECO:0007669"/>
    <property type="project" value="InterPro"/>
</dbReference>
<dbReference type="OMA" id="QCYQHVS"/>
<evidence type="ECO:0000256" key="9">
    <source>
        <dbReference type="ARBA" id="ARBA00023136"/>
    </source>
</evidence>
<name>R7UP93_CAPTE</name>
<evidence type="ECO:0000313" key="16">
    <source>
        <dbReference type="Proteomes" id="UP000014760"/>
    </source>
</evidence>
<evidence type="ECO:0000256" key="1">
    <source>
        <dbReference type="ARBA" id="ARBA00004524"/>
    </source>
</evidence>
<dbReference type="PANTHER" id="PTHR16023:SF0">
    <property type="entry name" value="PROTEIN VAC14 HOMOLOG"/>
    <property type="match status" value="1"/>
</dbReference>
<dbReference type="AlphaFoldDB" id="R7UP93"/>
<keyword evidence="8" id="KW-0492">Microsome</keyword>
<evidence type="ECO:0000256" key="2">
    <source>
        <dbReference type="ARBA" id="ARBA00004608"/>
    </source>
</evidence>
<dbReference type="EMBL" id="AMQN01006869">
    <property type="status" value="NOT_ANNOTATED_CDS"/>
    <property type="molecule type" value="Genomic_DNA"/>
</dbReference>
<reference evidence="15" key="3">
    <citation type="submission" date="2015-06" db="UniProtKB">
        <authorList>
            <consortium name="EnsemblMetazoa"/>
        </authorList>
    </citation>
    <scope>IDENTIFICATION</scope>
</reference>
<feature type="compositionally biased region" description="Basic and acidic residues" evidence="12">
    <location>
        <begin position="341"/>
        <end position="365"/>
    </location>
</feature>
<evidence type="ECO:0000256" key="7">
    <source>
        <dbReference type="ARBA" id="ARBA00022824"/>
    </source>
</evidence>
<comment type="subcellular location">
    <subcellularLocation>
        <location evidence="2">Endosome membrane</location>
    </subcellularLocation>
    <subcellularLocation>
        <location evidence="1">Microsome membrane</location>
    </subcellularLocation>
</comment>
<dbReference type="PANTHER" id="PTHR16023">
    <property type="entry name" value="TAX1 BINDING PROTEIN-RELATED"/>
    <property type="match status" value="1"/>
</dbReference>
<feature type="domain" description="Vacuolar protein 14 C-terminal Fig4-binding" evidence="13">
    <location>
        <begin position="514"/>
        <end position="690"/>
    </location>
</feature>
<dbReference type="FunCoup" id="R7UP93">
    <property type="interactions" value="1527"/>
</dbReference>
<protein>
    <recommendedName>
        <fullName evidence="4">Protein VAC14 homolog</fullName>
    </recommendedName>
</protein>
<dbReference type="HOGENOM" id="CLU_007740_1_0_1"/>
<keyword evidence="6" id="KW-0967">Endosome</keyword>
<proteinExistence type="inferred from homology"/>
<evidence type="ECO:0000256" key="11">
    <source>
        <dbReference type="ARBA" id="ARBA00047092"/>
    </source>
</evidence>
<organism evidence="14">
    <name type="scientific">Capitella teleta</name>
    <name type="common">Polychaete worm</name>
    <dbReference type="NCBI Taxonomy" id="283909"/>
    <lineage>
        <taxon>Eukaryota</taxon>
        <taxon>Metazoa</taxon>
        <taxon>Spiralia</taxon>
        <taxon>Lophotrochozoa</taxon>
        <taxon>Annelida</taxon>
        <taxon>Polychaeta</taxon>
        <taxon>Sedentaria</taxon>
        <taxon>Scolecida</taxon>
        <taxon>Capitellidae</taxon>
        <taxon>Capitella</taxon>
    </lineage>
</organism>
<comment type="subunit">
    <text evidence="11">Forms pentamers. Component of the PI(3,5)P2 regulatory complex/PAS complex, at least composed of PIKFYVE, FIG4 and VAC14. VAC14 nucleates the assembly of the complex and serves as a scaffold by pentamerizing into a star-shaped structure, which can bind a single copy each of PIKFYVE and FIG4 and coordinates their activities. Interacts with NOS1.</text>
</comment>
<dbReference type="STRING" id="283909.R7UP93"/>
<evidence type="ECO:0000256" key="5">
    <source>
        <dbReference type="ARBA" id="ARBA00022737"/>
    </source>
</evidence>
<dbReference type="FunFam" id="1.25.10.10:FF:001093">
    <property type="entry name" value="Vac14, PIKFYVE complex component"/>
    <property type="match status" value="1"/>
</dbReference>
<evidence type="ECO:0000256" key="8">
    <source>
        <dbReference type="ARBA" id="ARBA00022848"/>
    </source>
</evidence>
<reference evidence="16" key="1">
    <citation type="submission" date="2012-12" db="EMBL/GenBank/DDBJ databases">
        <authorList>
            <person name="Hellsten U."/>
            <person name="Grimwood J."/>
            <person name="Chapman J.A."/>
            <person name="Shapiro H."/>
            <person name="Aerts A."/>
            <person name="Otillar R.P."/>
            <person name="Terry A.Y."/>
            <person name="Boore J.L."/>
            <person name="Simakov O."/>
            <person name="Marletaz F."/>
            <person name="Cho S.-J."/>
            <person name="Edsinger-Gonzales E."/>
            <person name="Havlak P."/>
            <person name="Kuo D.-H."/>
            <person name="Larsson T."/>
            <person name="Lv J."/>
            <person name="Arendt D."/>
            <person name="Savage R."/>
            <person name="Osoegawa K."/>
            <person name="de Jong P."/>
            <person name="Lindberg D.R."/>
            <person name="Seaver E.C."/>
            <person name="Weisblat D.A."/>
            <person name="Putnam N.H."/>
            <person name="Grigoriev I.V."/>
            <person name="Rokhsar D.S."/>
        </authorList>
    </citation>
    <scope>NUCLEOTIDE SEQUENCE</scope>
    <source>
        <strain evidence="16">I ESC-2004</strain>
    </source>
</reference>
<dbReference type="Pfam" id="PF11916">
    <property type="entry name" value="Vac14_Fig4_bd"/>
    <property type="match status" value="1"/>
</dbReference>
<dbReference type="InterPro" id="IPR021841">
    <property type="entry name" value="VAC14_Fig4p-bd"/>
</dbReference>
<keyword evidence="7" id="KW-0256">Endoplasmic reticulum</keyword>
<dbReference type="EMBL" id="KB299425">
    <property type="protein sequence ID" value="ELU08010.1"/>
    <property type="molecule type" value="Genomic_DNA"/>
</dbReference>
<dbReference type="EnsemblMetazoa" id="CapteT167776">
    <property type="protein sequence ID" value="CapteP167776"/>
    <property type="gene ID" value="CapteG167776"/>
</dbReference>
<keyword evidence="5" id="KW-0677">Repeat</keyword>
<comment type="function">
    <text evidence="10">Scaffold protein component of the PI(3,5)P2 regulatory complex which regulates both the synthesis and turnover of phosphatidylinositol 3,5-bisphosphate (PtdIns(3,5)P2). Pentamerizes into a star-shaped structure and nucleates the assembly of the complex. The pentamer binds a single copy each of PIKFYVE and FIG4 and coordinates both PIKfyve kinase activity and FIG4 phosphatase activity, being required to maintain normal levels of phosphatidylinositol 3-phosphate (PtdIns(3)P) and phosphatidylinositol 5-phosphate (PtdIns(5)P). Plays a role in the biogenesis of endosome carrier vesicles (ECV) / multivesicular bodies (MVB) transport intermediates from early endosomes.</text>
</comment>
<dbReference type="InterPro" id="IPR016024">
    <property type="entry name" value="ARM-type_fold"/>
</dbReference>